<evidence type="ECO:0000313" key="2">
    <source>
        <dbReference type="EMBL" id="RXN09790.1"/>
    </source>
</evidence>
<name>A0A498LNQ4_LABRO</name>
<reference evidence="2 4" key="1">
    <citation type="submission" date="2018-03" db="EMBL/GenBank/DDBJ databases">
        <title>Draft genome sequence of Rohu Carp (Labeo rohita).</title>
        <authorList>
            <person name="Das P."/>
            <person name="Kushwaha B."/>
            <person name="Joshi C.G."/>
            <person name="Kumar D."/>
            <person name="Nagpure N.S."/>
            <person name="Sahoo L."/>
            <person name="Das S.P."/>
            <person name="Bit A."/>
            <person name="Patnaik S."/>
            <person name="Meher P.K."/>
            <person name="Jayasankar P."/>
            <person name="Koringa P.G."/>
            <person name="Patel N.V."/>
            <person name="Hinsu A.T."/>
            <person name="Kumar R."/>
            <person name="Pandey M."/>
            <person name="Agarwal S."/>
            <person name="Srivastava S."/>
            <person name="Singh M."/>
            <person name="Iquebal M.A."/>
            <person name="Jaiswal S."/>
            <person name="Angadi U.B."/>
            <person name="Kumar N."/>
            <person name="Raza M."/>
            <person name="Shah T.M."/>
            <person name="Rai A."/>
            <person name="Jena J.K."/>
        </authorList>
    </citation>
    <scope>NUCLEOTIDE SEQUENCE [LARGE SCALE GENOMIC DNA]</scope>
    <source>
        <strain evidence="2">DASCIFA01</strain>
        <tissue evidence="2">Testis</tissue>
    </source>
</reference>
<feature type="region of interest" description="Disordered" evidence="1">
    <location>
        <begin position="1"/>
        <end position="25"/>
    </location>
</feature>
<comment type="caution">
    <text evidence="2">The sequence shown here is derived from an EMBL/GenBank/DDBJ whole genome shotgun (WGS) entry which is preliminary data.</text>
</comment>
<evidence type="ECO:0000313" key="3">
    <source>
        <dbReference type="EMBL" id="RXN16907.1"/>
    </source>
</evidence>
<feature type="region of interest" description="Disordered" evidence="1">
    <location>
        <begin position="49"/>
        <end position="87"/>
    </location>
</feature>
<accession>A0A498LNQ4</accession>
<gene>
    <name evidence="3" type="ORF">ROHU_027384</name>
    <name evidence="2" type="ORF">ROHU_031252</name>
</gene>
<protein>
    <submittedName>
        <fullName evidence="2">Uncharacterized protein</fullName>
    </submittedName>
</protein>
<dbReference type="EMBL" id="QBIY01013248">
    <property type="protein sequence ID" value="RXN09790.1"/>
    <property type="molecule type" value="Genomic_DNA"/>
</dbReference>
<organism evidence="2 4">
    <name type="scientific">Labeo rohita</name>
    <name type="common">Indian major carp</name>
    <name type="synonym">Cyprinus rohita</name>
    <dbReference type="NCBI Taxonomy" id="84645"/>
    <lineage>
        <taxon>Eukaryota</taxon>
        <taxon>Metazoa</taxon>
        <taxon>Chordata</taxon>
        <taxon>Craniata</taxon>
        <taxon>Vertebrata</taxon>
        <taxon>Euteleostomi</taxon>
        <taxon>Actinopterygii</taxon>
        <taxon>Neopterygii</taxon>
        <taxon>Teleostei</taxon>
        <taxon>Ostariophysi</taxon>
        <taxon>Cypriniformes</taxon>
        <taxon>Cyprinidae</taxon>
        <taxon>Labeoninae</taxon>
        <taxon>Labeonini</taxon>
        <taxon>Labeo</taxon>
    </lineage>
</organism>
<evidence type="ECO:0000256" key="1">
    <source>
        <dbReference type="SAM" id="MobiDB-lite"/>
    </source>
</evidence>
<feature type="compositionally biased region" description="Polar residues" evidence="1">
    <location>
        <begin position="69"/>
        <end position="78"/>
    </location>
</feature>
<sequence>MEKCDESWSLTPWVEHDTEGESTEEEVACMVERKKKEIKKYESFQASARQNVRLPKIGPPKQSKKTRNSIKQLKSSVLPSPVLDEEA</sequence>
<dbReference type="AlphaFoldDB" id="A0A498LNQ4"/>
<evidence type="ECO:0000313" key="4">
    <source>
        <dbReference type="Proteomes" id="UP000290572"/>
    </source>
</evidence>
<keyword evidence="4" id="KW-1185">Reference proteome</keyword>
<dbReference type="EMBL" id="QBIY01012771">
    <property type="protein sequence ID" value="RXN16907.1"/>
    <property type="molecule type" value="Genomic_DNA"/>
</dbReference>
<proteinExistence type="predicted"/>
<dbReference type="Proteomes" id="UP000290572">
    <property type="component" value="Unassembled WGS sequence"/>
</dbReference>